<comment type="caution">
    <text evidence="2">The sequence shown here is derived from an EMBL/GenBank/DDBJ whole genome shotgun (WGS) entry which is preliminary data.</text>
</comment>
<evidence type="ECO:0008006" key="4">
    <source>
        <dbReference type="Google" id="ProtNLM"/>
    </source>
</evidence>
<sequence length="132" mass="15293">MKKIFRMLVFSAAALFLTSLWNHGFIITYNLKSFITASIVMGILYYLLFPLSKLILLPINILTMGLISLFVYIILFHFFLQRFTVIEIKSWLFPGFSIGWFVLNKTSIGYWPNIVLSSLSVTIFINLLEKVL</sequence>
<gene>
    <name evidence="2" type="ORF">COU86_00520</name>
</gene>
<feature type="transmembrane region" description="Helical" evidence="1">
    <location>
        <begin position="34"/>
        <end position="52"/>
    </location>
</feature>
<protein>
    <recommendedName>
        <fullName evidence="4">Phage holin family protein</fullName>
    </recommendedName>
</protein>
<feature type="transmembrane region" description="Helical" evidence="1">
    <location>
        <begin position="59"/>
        <end position="80"/>
    </location>
</feature>
<keyword evidence="1" id="KW-0472">Membrane</keyword>
<evidence type="ECO:0000313" key="2">
    <source>
        <dbReference type="EMBL" id="PJE61105.1"/>
    </source>
</evidence>
<proteinExistence type="predicted"/>
<dbReference type="InterPro" id="IPR007165">
    <property type="entry name" value="Phage_holin_4_2"/>
</dbReference>
<accession>A0A2M8KMG4</accession>
<dbReference type="AlphaFoldDB" id="A0A2M8KMG4"/>
<dbReference type="Pfam" id="PF04020">
    <property type="entry name" value="Phage_holin_4_2"/>
    <property type="match status" value="1"/>
</dbReference>
<keyword evidence="1" id="KW-0812">Transmembrane</keyword>
<reference evidence="3" key="1">
    <citation type="submission" date="2017-09" db="EMBL/GenBank/DDBJ databases">
        <title>Depth-based differentiation of microbial function through sediment-hosted aquifers and enrichment of novel symbionts in the deep terrestrial subsurface.</title>
        <authorList>
            <person name="Probst A.J."/>
            <person name="Ladd B."/>
            <person name="Jarett J.K."/>
            <person name="Geller-Mcgrath D.E."/>
            <person name="Sieber C.M.K."/>
            <person name="Emerson J.B."/>
            <person name="Anantharaman K."/>
            <person name="Thomas B.C."/>
            <person name="Malmstrom R."/>
            <person name="Stieglmeier M."/>
            <person name="Klingl A."/>
            <person name="Woyke T."/>
            <person name="Ryan C.M."/>
            <person name="Banfield J.F."/>
        </authorList>
    </citation>
    <scope>NUCLEOTIDE SEQUENCE [LARGE SCALE GENOMIC DNA]</scope>
</reference>
<organism evidence="2 3">
    <name type="scientific">Candidatus Roizmanbacteria bacterium CG10_big_fil_rev_8_21_14_0_10_36_26</name>
    <dbReference type="NCBI Taxonomy" id="1974851"/>
    <lineage>
        <taxon>Bacteria</taxon>
        <taxon>Candidatus Roizmaniibacteriota</taxon>
    </lineage>
</organism>
<evidence type="ECO:0000313" key="3">
    <source>
        <dbReference type="Proteomes" id="UP000231434"/>
    </source>
</evidence>
<dbReference type="EMBL" id="PFEB01000007">
    <property type="protein sequence ID" value="PJE61105.1"/>
    <property type="molecule type" value="Genomic_DNA"/>
</dbReference>
<feature type="transmembrane region" description="Helical" evidence="1">
    <location>
        <begin position="110"/>
        <end position="128"/>
    </location>
</feature>
<keyword evidence="1" id="KW-1133">Transmembrane helix</keyword>
<name>A0A2M8KMG4_9BACT</name>
<dbReference type="Proteomes" id="UP000231434">
    <property type="component" value="Unassembled WGS sequence"/>
</dbReference>
<evidence type="ECO:0000256" key="1">
    <source>
        <dbReference type="SAM" id="Phobius"/>
    </source>
</evidence>